<sequence length="411" mass="46344">MSGFGKRGNESHESYIMNQQIALPVPYNQGDGQEFSVNEPGTYHFQQSFNSYSPHFTSPFNHPVISSHIHHLSPHHSPGHSIPSTPEHTALQHQPMQYLPQDRYIHSRYLPLREALGESDIESQDSRNENTMLSEPVIPQLEGFPNVREFDQLMKSYVDDLSVKKQDKALIHAKRARNIKTVLLDPKDTAIESAQFRFWVKKMFKLQPIGGMGSDCAKMICHEGKPVAIREKLFKILTRAHQQCQHGGRDKTSAQVRQIYSWVPKELISRFVKICPTCQVRRGGSRLTPPSSRRGSPRLTNMPRSPKLPSPPMSRRESTLNGQVTTERPQPDYFHQLGGANGWMDGHRNPHARHGPSLNLNPMRSFSSGTINHMPSSIAPTMDPFHADLSAPSSQVSYNPMYASSQGAPNH</sequence>
<dbReference type="Pfam" id="PF17921">
    <property type="entry name" value="Integrase_H2C2"/>
    <property type="match status" value="1"/>
</dbReference>
<gene>
    <name evidence="3" type="ORF">P170DRAFT_71095</name>
</gene>
<dbReference type="GeneID" id="36563051"/>
<dbReference type="VEuPathDB" id="FungiDB:P170DRAFT_71095"/>
<feature type="domain" description="Integrase zinc-binding" evidence="2">
    <location>
        <begin position="234"/>
        <end position="282"/>
    </location>
</feature>
<dbReference type="AlphaFoldDB" id="A0A2I2FR53"/>
<dbReference type="STRING" id="1392250.A0A2I2FR53"/>
<feature type="region of interest" description="Disordered" evidence="1">
    <location>
        <begin position="70"/>
        <end position="90"/>
    </location>
</feature>
<name>A0A2I2FR53_9EURO</name>
<dbReference type="OrthoDB" id="2499658at2759"/>
<accession>A0A2I2FR53</accession>
<keyword evidence="4" id="KW-1185">Reference proteome</keyword>
<organism evidence="3 4">
    <name type="scientific">Aspergillus steynii IBT 23096</name>
    <dbReference type="NCBI Taxonomy" id="1392250"/>
    <lineage>
        <taxon>Eukaryota</taxon>
        <taxon>Fungi</taxon>
        <taxon>Dikarya</taxon>
        <taxon>Ascomycota</taxon>
        <taxon>Pezizomycotina</taxon>
        <taxon>Eurotiomycetes</taxon>
        <taxon>Eurotiomycetidae</taxon>
        <taxon>Eurotiales</taxon>
        <taxon>Aspergillaceae</taxon>
        <taxon>Aspergillus</taxon>
        <taxon>Aspergillus subgen. Circumdati</taxon>
    </lineage>
</organism>
<evidence type="ECO:0000313" key="4">
    <source>
        <dbReference type="Proteomes" id="UP000234275"/>
    </source>
</evidence>
<dbReference type="InterPro" id="IPR041588">
    <property type="entry name" value="Integrase_H2C2"/>
</dbReference>
<feature type="compositionally biased region" description="Polar residues" evidence="1">
    <location>
        <begin position="319"/>
        <end position="328"/>
    </location>
</feature>
<dbReference type="EMBL" id="MSFO01000011">
    <property type="protein sequence ID" value="PLB43089.1"/>
    <property type="molecule type" value="Genomic_DNA"/>
</dbReference>
<proteinExistence type="predicted"/>
<dbReference type="Proteomes" id="UP000234275">
    <property type="component" value="Unassembled WGS sequence"/>
</dbReference>
<reference evidence="3 4" key="1">
    <citation type="submission" date="2016-12" db="EMBL/GenBank/DDBJ databases">
        <title>The genomes of Aspergillus section Nigri reveals drivers in fungal speciation.</title>
        <authorList>
            <consortium name="DOE Joint Genome Institute"/>
            <person name="Vesth T.C."/>
            <person name="Nybo J."/>
            <person name="Theobald S."/>
            <person name="Brandl J."/>
            <person name="Frisvad J.C."/>
            <person name="Nielsen K.F."/>
            <person name="Lyhne E.K."/>
            <person name="Kogle M.E."/>
            <person name="Kuo A."/>
            <person name="Riley R."/>
            <person name="Clum A."/>
            <person name="Nolan M."/>
            <person name="Lipzen A."/>
            <person name="Salamov A."/>
            <person name="Henrissat B."/>
            <person name="Wiebenga A."/>
            <person name="De Vries R.P."/>
            <person name="Grigoriev I.V."/>
            <person name="Mortensen U.H."/>
            <person name="Andersen M.R."/>
            <person name="Baker S.E."/>
        </authorList>
    </citation>
    <scope>NUCLEOTIDE SEQUENCE [LARGE SCALE GENOMIC DNA]</scope>
    <source>
        <strain evidence="3 4">IBT 23096</strain>
    </source>
</reference>
<dbReference type="RefSeq" id="XP_024698391.1">
    <property type="nucleotide sequence ID" value="XM_024855345.1"/>
</dbReference>
<evidence type="ECO:0000256" key="1">
    <source>
        <dbReference type="SAM" id="MobiDB-lite"/>
    </source>
</evidence>
<dbReference type="Gene3D" id="1.10.340.70">
    <property type="match status" value="1"/>
</dbReference>
<evidence type="ECO:0000313" key="3">
    <source>
        <dbReference type="EMBL" id="PLB43089.1"/>
    </source>
</evidence>
<feature type="region of interest" description="Disordered" evidence="1">
    <location>
        <begin position="282"/>
        <end position="330"/>
    </location>
</feature>
<feature type="compositionally biased region" description="Polar residues" evidence="1">
    <location>
        <begin position="288"/>
        <end position="303"/>
    </location>
</feature>
<protein>
    <recommendedName>
        <fullName evidence="2">Integrase zinc-binding domain-containing protein</fullName>
    </recommendedName>
</protein>
<comment type="caution">
    <text evidence="3">The sequence shown here is derived from an EMBL/GenBank/DDBJ whole genome shotgun (WGS) entry which is preliminary data.</text>
</comment>
<evidence type="ECO:0000259" key="2">
    <source>
        <dbReference type="Pfam" id="PF17921"/>
    </source>
</evidence>